<sequence>MLLLLFGSLMMFETYPRELSGEQKSDPGRDLKQRFTRIGGACYHYTTKAPFRYLRSDMFCFSMGETRVQLPAKIFILPITLLNNSPEVQLLGDVQNSDTSGRSRTHASPFPTGQRTFLDII</sequence>
<keyword evidence="3" id="KW-1185">Reference proteome</keyword>
<comment type="caution">
    <text evidence="2">The sequence shown here is derived from an EMBL/GenBank/DDBJ whole genome shotgun (WGS) entry which is preliminary data.</text>
</comment>
<reference evidence="2" key="1">
    <citation type="submission" date="2021-06" db="EMBL/GenBank/DDBJ databases">
        <title>Parelaphostrongylus tenuis whole genome reference sequence.</title>
        <authorList>
            <person name="Garwood T.J."/>
            <person name="Larsen P.A."/>
            <person name="Fountain-Jones N.M."/>
            <person name="Garbe J.R."/>
            <person name="Macchietto M.G."/>
            <person name="Kania S.A."/>
            <person name="Gerhold R.W."/>
            <person name="Richards J.E."/>
            <person name="Wolf T.M."/>
        </authorList>
    </citation>
    <scope>NUCLEOTIDE SEQUENCE</scope>
    <source>
        <strain evidence="2">MNPRO001-30</strain>
        <tissue evidence="2">Meninges</tissue>
    </source>
</reference>
<dbReference type="AlphaFoldDB" id="A0AAD5MR85"/>
<protein>
    <submittedName>
        <fullName evidence="2">Uncharacterized protein</fullName>
    </submittedName>
</protein>
<evidence type="ECO:0000313" key="2">
    <source>
        <dbReference type="EMBL" id="KAJ1348944.1"/>
    </source>
</evidence>
<feature type="chain" id="PRO_5042115345" evidence="1">
    <location>
        <begin position="17"/>
        <end position="121"/>
    </location>
</feature>
<name>A0AAD5MR85_PARTN</name>
<feature type="signal peptide" evidence="1">
    <location>
        <begin position="1"/>
        <end position="16"/>
    </location>
</feature>
<dbReference type="EMBL" id="JAHQIW010000582">
    <property type="protein sequence ID" value="KAJ1348944.1"/>
    <property type="molecule type" value="Genomic_DNA"/>
</dbReference>
<keyword evidence="1" id="KW-0732">Signal</keyword>
<organism evidence="2 3">
    <name type="scientific">Parelaphostrongylus tenuis</name>
    <name type="common">Meningeal worm</name>
    <dbReference type="NCBI Taxonomy" id="148309"/>
    <lineage>
        <taxon>Eukaryota</taxon>
        <taxon>Metazoa</taxon>
        <taxon>Ecdysozoa</taxon>
        <taxon>Nematoda</taxon>
        <taxon>Chromadorea</taxon>
        <taxon>Rhabditida</taxon>
        <taxon>Rhabditina</taxon>
        <taxon>Rhabditomorpha</taxon>
        <taxon>Strongyloidea</taxon>
        <taxon>Metastrongylidae</taxon>
        <taxon>Parelaphostrongylus</taxon>
    </lineage>
</organism>
<proteinExistence type="predicted"/>
<gene>
    <name evidence="2" type="ORF">KIN20_038390</name>
</gene>
<accession>A0AAD5MR85</accession>
<evidence type="ECO:0000313" key="3">
    <source>
        <dbReference type="Proteomes" id="UP001196413"/>
    </source>
</evidence>
<evidence type="ECO:0000256" key="1">
    <source>
        <dbReference type="SAM" id="SignalP"/>
    </source>
</evidence>
<dbReference type="Proteomes" id="UP001196413">
    <property type="component" value="Unassembled WGS sequence"/>
</dbReference>